<dbReference type="GO" id="GO:0008990">
    <property type="term" value="F:rRNA (guanine-N2-)-methyltransferase activity"/>
    <property type="evidence" value="ECO:0007669"/>
    <property type="project" value="TreeGrafter"/>
</dbReference>
<reference evidence="5 6" key="1">
    <citation type="journal article" date="2018" name="Nat. Biotechnol.">
        <title>A standardized bacterial taxonomy based on genome phylogeny substantially revises the tree of life.</title>
        <authorList>
            <person name="Parks D.H."/>
            <person name="Chuvochina M."/>
            <person name="Waite D.W."/>
            <person name="Rinke C."/>
            <person name="Skarshewski A."/>
            <person name="Chaumeil P.A."/>
            <person name="Hugenholtz P."/>
        </authorList>
    </citation>
    <scope>NUCLEOTIDE SEQUENCE [LARGE SCALE GENOMIC DNA]</scope>
    <source>
        <strain evidence="5">UBA8844</strain>
    </source>
</reference>
<accession>A0A3D4V400</accession>
<organism evidence="5 6">
    <name type="scientific">Gemmatimonas aurantiaca</name>
    <dbReference type="NCBI Taxonomy" id="173480"/>
    <lineage>
        <taxon>Bacteria</taxon>
        <taxon>Pseudomonadati</taxon>
        <taxon>Gemmatimonadota</taxon>
        <taxon>Gemmatimonadia</taxon>
        <taxon>Gemmatimonadales</taxon>
        <taxon>Gemmatimonadaceae</taxon>
        <taxon>Gemmatimonas</taxon>
    </lineage>
</organism>
<dbReference type="AlphaFoldDB" id="A0A3D4V400"/>
<comment type="caution">
    <text evidence="5">The sequence shown here is derived from an EMBL/GenBank/DDBJ whole genome shotgun (WGS) entry which is preliminary data.</text>
</comment>
<dbReference type="Gene3D" id="3.40.50.150">
    <property type="entry name" value="Vaccinia Virus protein VP39"/>
    <property type="match status" value="1"/>
</dbReference>
<sequence>MRRSSGISCSPVAHACRLSVAGFATTVNNRQPDRHRRTTISQPPLDAFLIAAPGLAPLIAAECTTLGITPVEVTAAGVAVQVTPRELFTINCWSRLASRVIVRLAHFDARDFATLEKQAARVPWTRVISPAVPVQLRVTCRKSRLYHSDAVAERVARGIVNAVPNAQILGAAAKDEDDELSETLAPDAPTQLIVVRFERDHCVISADSSGTLLHRRGWRQAIAKAPLRETLAAVMLAAMPWDGEIPLVDPFAGSGTIGIEAALRVRRIAPGLTRSFAMEHWPDADASMHAGVRESAQQQVRPSIGVPIVLRDRDAGAIVAARANAERAGVLADVTIEQGALSETELAQYGARGLLLTNPPYGHRIGDGADLRGLYARLGDVLRVGGRGWRLAMLMPNDRALLGQLRLSVSPLLRTSNGGLPVALLATAPSKG</sequence>
<dbReference type="SUPFAM" id="SSF53335">
    <property type="entry name" value="S-adenosyl-L-methionine-dependent methyltransferases"/>
    <property type="match status" value="1"/>
</dbReference>
<dbReference type="PANTHER" id="PTHR47313:SF1">
    <property type="entry name" value="RIBOSOMAL RNA LARGE SUBUNIT METHYLTRANSFERASE K_L"/>
    <property type="match status" value="1"/>
</dbReference>
<dbReference type="InterPro" id="IPR029063">
    <property type="entry name" value="SAM-dependent_MTases_sf"/>
</dbReference>
<evidence type="ECO:0000313" key="5">
    <source>
        <dbReference type="EMBL" id="HCT55841.1"/>
    </source>
</evidence>
<dbReference type="Pfam" id="PF22020">
    <property type="entry name" value="RlmL_1st"/>
    <property type="match status" value="1"/>
</dbReference>
<dbReference type="GO" id="GO:0070043">
    <property type="term" value="F:rRNA (guanine-N7-)-methyltransferase activity"/>
    <property type="evidence" value="ECO:0007669"/>
    <property type="project" value="TreeGrafter"/>
</dbReference>
<feature type="domain" description="RlmL ferredoxin-like" evidence="4">
    <location>
        <begin position="48"/>
        <end position="100"/>
    </location>
</feature>
<gene>
    <name evidence="5" type="ORF">DGD08_01370</name>
</gene>
<keyword evidence="2 5" id="KW-0808">Transferase</keyword>
<evidence type="ECO:0000259" key="4">
    <source>
        <dbReference type="Pfam" id="PF22020"/>
    </source>
</evidence>
<evidence type="ECO:0000256" key="2">
    <source>
        <dbReference type="ARBA" id="ARBA00022679"/>
    </source>
</evidence>
<dbReference type="CDD" id="cd11715">
    <property type="entry name" value="THUMP_AdoMetMT"/>
    <property type="match status" value="1"/>
</dbReference>
<keyword evidence="1 5" id="KW-0489">Methyltransferase</keyword>
<dbReference type="Pfam" id="PF01170">
    <property type="entry name" value="UPF0020"/>
    <property type="match status" value="1"/>
</dbReference>
<feature type="domain" description="Ribosomal RNA large subunit methyltransferase K/L-like methyltransferase" evidence="3">
    <location>
        <begin position="216"/>
        <end position="406"/>
    </location>
</feature>
<evidence type="ECO:0000259" key="3">
    <source>
        <dbReference type="Pfam" id="PF01170"/>
    </source>
</evidence>
<evidence type="ECO:0000256" key="1">
    <source>
        <dbReference type="ARBA" id="ARBA00022603"/>
    </source>
</evidence>
<name>A0A3D4V400_9BACT</name>
<proteinExistence type="predicted"/>
<dbReference type="Gene3D" id="3.30.2130.30">
    <property type="match status" value="1"/>
</dbReference>
<dbReference type="InterPro" id="IPR054170">
    <property type="entry name" value="RlmL_1st"/>
</dbReference>
<protein>
    <submittedName>
        <fullName evidence="5">Class I SAM-dependent RNA methyltransferase</fullName>
    </submittedName>
</protein>
<dbReference type="Proteomes" id="UP000264071">
    <property type="component" value="Unassembled WGS sequence"/>
</dbReference>
<dbReference type="EMBL" id="DPIY01000001">
    <property type="protein sequence ID" value="HCT55841.1"/>
    <property type="molecule type" value="Genomic_DNA"/>
</dbReference>
<evidence type="ECO:0000313" key="6">
    <source>
        <dbReference type="Proteomes" id="UP000264071"/>
    </source>
</evidence>
<dbReference type="InterPro" id="IPR000241">
    <property type="entry name" value="RlmKL-like_Mtase"/>
</dbReference>
<dbReference type="PANTHER" id="PTHR47313">
    <property type="entry name" value="RIBOSOMAL RNA LARGE SUBUNIT METHYLTRANSFERASE K/L"/>
    <property type="match status" value="1"/>
</dbReference>